<dbReference type="Proteomes" id="UP000294937">
    <property type="component" value="Unassembled WGS sequence"/>
</dbReference>
<evidence type="ECO:0000313" key="1">
    <source>
        <dbReference type="EMBL" id="TCS96395.1"/>
    </source>
</evidence>
<reference evidence="1 2" key="1">
    <citation type="submission" date="2019-03" db="EMBL/GenBank/DDBJ databases">
        <title>Genomic Encyclopedia of Type Strains, Phase IV (KMG-IV): sequencing the most valuable type-strain genomes for metagenomic binning, comparative biology and taxonomic classification.</title>
        <authorList>
            <person name="Goeker M."/>
        </authorList>
    </citation>
    <scope>NUCLEOTIDE SEQUENCE [LARGE SCALE GENOMIC DNA]</scope>
    <source>
        <strain evidence="1 2">DSM 45707</strain>
    </source>
</reference>
<keyword evidence="2" id="KW-1185">Reference proteome</keyword>
<name>A0A4R3LB40_9BACL</name>
<sequence>MIAKIIGSILVVVACSAIGFQMSKRLADRPRQIRQLRSSLTLLETEIGYGTRHLSEACTSIAQREQGIISHLFKEWGHRLSQMDGSSTYECFQEVIEQCWKITAMGKAEKSILLSLCQTLGMSDRENQLHHLHLTKTNLEVEEDLARDEQARYEKMYKSMGLLTGILLAILLI</sequence>
<dbReference type="InterPro" id="IPR014198">
    <property type="entry name" value="Spore_III_AB"/>
</dbReference>
<dbReference type="AlphaFoldDB" id="A0A4R3LB40"/>
<dbReference type="PROSITE" id="PS51257">
    <property type="entry name" value="PROKAR_LIPOPROTEIN"/>
    <property type="match status" value="1"/>
</dbReference>
<organism evidence="1 2">
    <name type="scientific">Hazenella coriacea</name>
    <dbReference type="NCBI Taxonomy" id="1179467"/>
    <lineage>
        <taxon>Bacteria</taxon>
        <taxon>Bacillati</taxon>
        <taxon>Bacillota</taxon>
        <taxon>Bacilli</taxon>
        <taxon>Bacillales</taxon>
        <taxon>Thermoactinomycetaceae</taxon>
        <taxon>Hazenella</taxon>
    </lineage>
</organism>
<evidence type="ECO:0000313" key="2">
    <source>
        <dbReference type="Proteomes" id="UP000294937"/>
    </source>
</evidence>
<protein>
    <submittedName>
        <fullName evidence="1">Stage III sporulation protein AB</fullName>
    </submittedName>
</protein>
<proteinExistence type="predicted"/>
<dbReference type="NCBIfam" id="TIGR02833">
    <property type="entry name" value="spore_III_AB"/>
    <property type="match status" value="1"/>
</dbReference>
<dbReference type="Pfam" id="PF09548">
    <property type="entry name" value="Spore_III_AB"/>
    <property type="match status" value="1"/>
</dbReference>
<dbReference type="OrthoDB" id="1957909at2"/>
<dbReference type="PIRSF" id="PIRSF021435">
    <property type="entry name" value="SpoIIIAB"/>
    <property type="match status" value="1"/>
</dbReference>
<dbReference type="RefSeq" id="WP_131922818.1">
    <property type="nucleotide sequence ID" value="NZ_SMAG01000001.1"/>
</dbReference>
<gene>
    <name evidence="1" type="ORF">EDD58_10126</name>
</gene>
<comment type="caution">
    <text evidence="1">The sequence shown here is derived from an EMBL/GenBank/DDBJ whole genome shotgun (WGS) entry which is preliminary data.</text>
</comment>
<accession>A0A4R3LB40</accession>
<dbReference type="EMBL" id="SMAG01000001">
    <property type="protein sequence ID" value="TCS96395.1"/>
    <property type="molecule type" value="Genomic_DNA"/>
</dbReference>